<keyword evidence="2" id="KW-0378">Hydrolase</keyword>
<dbReference type="Pfam" id="PF00561">
    <property type="entry name" value="Abhydrolase_1"/>
    <property type="match status" value="1"/>
</dbReference>
<evidence type="ECO:0000313" key="3">
    <source>
        <dbReference type="Proteomes" id="UP001596098"/>
    </source>
</evidence>
<name>A0ABW1R160_9ACTN</name>
<proteinExistence type="predicted"/>
<protein>
    <submittedName>
        <fullName evidence="2">Alpha/beta fold hydrolase</fullName>
    </submittedName>
</protein>
<dbReference type="GO" id="GO:0016787">
    <property type="term" value="F:hydrolase activity"/>
    <property type="evidence" value="ECO:0007669"/>
    <property type="project" value="UniProtKB-KW"/>
</dbReference>
<feature type="domain" description="AB hydrolase-1" evidence="1">
    <location>
        <begin position="32"/>
        <end position="248"/>
    </location>
</feature>
<dbReference type="Proteomes" id="UP001596098">
    <property type="component" value="Unassembled WGS sequence"/>
</dbReference>
<reference evidence="3" key="1">
    <citation type="journal article" date="2019" name="Int. J. Syst. Evol. Microbiol.">
        <title>The Global Catalogue of Microorganisms (GCM) 10K type strain sequencing project: providing services to taxonomists for standard genome sequencing and annotation.</title>
        <authorList>
            <consortium name="The Broad Institute Genomics Platform"/>
            <consortium name="The Broad Institute Genome Sequencing Center for Infectious Disease"/>
            <person name="Wu L."/>
            <person name="Ma J."/>
        </authorList>
    </citation>
    <scope>NUCLEOTIDE SEQUENCE [LARGE SCALE GENOMIC DNA]</scope>
    <source>
        <strain evidence="3">DFY28</strain>
    </source>
</reference>
<comment type="caution">
    <text evidence="2">The sequence shown here is derived from an EMBL/GenBank/DDBJ whole genome shotgun (WGS) entry which is preliminary data.</text>
</comment>
<dbReference type="Gene3D" id="3.40.50.1820">
    <property type="entry name" value="alpha/beta hydrolase"/>
    <property type="match status" value="1"/>
</dbReference>
<dbReference type="SUPFAM" id="SSF53474">
    <property type="entry name" value="alpha/beta-Hydrolases"/>
    <property type="match status" value="1"/>
</dbReference>
<organism evidence="2 3">
    <name type="scientific">Nocardioides yefusunii</name>
    <dbReference type="NCBI Taxonomy" id="2500546"/>
    <lineage>
        <taxon>Bacteria</taxon>
        <taxon>Bacillati</taxon>
        <taxon>Actinomycetota</taxon>
        <taxon>Actinomycetes</taxon>
        <taxon>Propionibacteriales</taxon>
        <taxon>Nocardioidaceae</taxon>
        <taxon>Nocardioides</taxon>
    </lineage>
</organism>
<accession>A0ABW1R160</accession>
<sequence>MVEARGLKFHTQVLTGEPAVDADGNPVKRPKIVMLHGLVIDNLSSWFYTLANPLAAQADVYLMDMRGHGRTTIPDTGYSVEENVQDLLAMLTEWGLDDEPVHFFGNSFGCVVGLTVAQRFPEKIASLFLIEAHFSVPGWGEQMAGSLEMAAFGLDEGAVRAWLDAEADRKMSRLAMRAEKLFFQTSLIADLKAEPSIGWLAEVSRPLYAIYGSESDILDRARELDAEVPDSTLEIVPDSSHALLIENPGLIKARAMAWLNAQAGTTYEIVEVAPKHLGTYGAVERMEQIEQIKAESAQGMARKQAETEAAASAAAVGS</sequence>
<dbReference type="InterPro" id="IPR050266">
    <property type="entry name" value="AB_hydrolase_sf"/>
</dbReference>
<dbReference type="PANTHER" id="PTHR43798">
    <property type="entry name" value="MONOACYLGLYCEROL LIPASE"/>
    <property type="match status" value="1"/>
</dbReference>
<dbReference type="RefSeq" id="WP_239022325.1">
    <property type="nucleotide sequence ID" value="NZ_CP034929.1"/>
</dbReference>
<dbReference type="PANTHER" id="PTHR43798:SF33">
    <property type="entry name" value="HYDROLASE, PUTATIVE (AFU_ORTHOLOGUE AFUA_2G14860)-RELATED"/>
    <property type="match status" value="1"/>
</dbReference>
<gene>
    <name evidence="2" type="ORF">ACFPWU_15100</name>
</gene>
<keyword evidence="3" id="KW-1185">Reference proteome</keyword>
<dbReference type="EMBL" id="JBHSQI010000009">
    <property type="protein sequence ID" value="MFC6154992.1"/>
    <property type="molecule type" value="Genomic_DNA"/>
</dbReference>
<dbReference type="InterPro" id="IPR029058">
    <property type="entry name" value="AB_hydrolase_fold"/>
</dbReference>
<dbReference type="InterPro" id="IPR000073">
    <property type="entry name" value="AB_hydrolase_1"/>
</dbReference>
<evidence type="ECO:0000313" key="2">
    <source>
        <dbReference type="EMBL" id="MFC6154992.1"/>
    </source>
</evidence>
<evidence type="ECO:0000259" key="1">
    <source>
        <dbReference type="Pfam" id="PF00561"/>
    </source>
</evidence>